<organism evidence="9 10">
    <name type="scientific">Pyrrhoderma noxium</name>
    <dbReference type="NCBI Taxonomy" id="2282107"/>
    <lineage>
        <taxon>Eukaryota</taxon>
        <taxon>Fungi</taxon>
        <taxon>Dikarya</taxon>
        <taxon>Basidiomycota</taxon>
        <taxon>Agaricomycotina</taxon>
        <taxon>Agaricomycetes</taxon>
        <taxon>Hymenochaetales</taxon>
        <taxon>Hymenochaetaceae</taxon>
        <taxon>Pyrrhoderma</taxon>
    </lineage>
</organism>
<dbReference type="SUPFAM" id="SSF50199">
    <property type="entry name" value="Staphylococcal nuclease"/>
    <property type="match status" value="1"/>
</dbReference>
<sequence length="266" mass="30543">MASYPWSRQSKAKGPYQQARDWVGQHVEVSTAGAFALGFFCNRIRVSLFKRYPNAAKIPYEMIQKNKWIKGKVTDVNDPDGFRIFHMPPINFRRAPKGKSDLKDEVIGIRLAGIDAPEYGHFNKPKQAFADEAIAHLRKRVEGKVVYCQLLARDRYGRIVAVPKIRRWFLPRFLTPWAGMHISFDMLRHGWAVVYDRSDAVYGKEGKEAYDILQNEAIQKRVGQWVNGPDIETPAEYKRKHSGIVTDSAADVELKPLEDTKTRPKK</sequence>
<evidence type="ECO:0000256" key="3">
    <source>
        <dbReference type="ARBA" id="ARBA00005435"/>
    </source>
</evidence>
<keyword evidence="5" id="KW-0255">Endonuclease</keyword>
<dbReference type="FunCoup" id="A0A286UW91">
    <property type="interactions" value="3"/>
</dbReference>
<reference evidence="9 10" key="1">
    <citation type="journal article" date="2017" name="Mol. Ecol.">
        <title>Comparative and population genomic landscape of Phellinus noxius: A hypervariable fungus causing root rot in trees.</title>
        <authorList>
            <person name="Chung C.L."/>
            <person name="Lee T.J."/>
            <person name="Akiba M."/>
            <person name="Lee H.H."/>
            <person name="Kuo T.H."/>
            <person name="Liu D."/>
            <person name="Ke H.M."/>
            <person name="Yokoi T."/>
            <person name="Roa M.B."/>
            <person name="Lu M.J."/>
            <person name="Chang Y.Y."/>
            <person name="Ann P.J."/>
            <person name="Tsai J.N."/>
            <person name="Chen C.Y."/>
            <person name="Tzean S.S."/>
            <person name="Ota Y."/>
            <person name="Hattori T."/>
            <person name="Sahashi N."/>
            <person name="Liou R.F."/>
            <person name="Kikuchi T."/>
            <person name="Tsai I.J."/>
        </authorList>
    </citation>
    <scope>NUCLEOTIDE SEQUENCE [LARGE SCALE GENOMIC DNA]</scope>
    <source>
        <strain evidence="9 10">FFPRI411160</strain>
    </source>
</reference>
<evidence type="ECO:0000256" key="6">
    <source>
        <dbReference type="ARBA" id="ARBA00022801"/>
    </source>
</evidence>
<dbReference type="STRING" id="2282107.A0A286UW91"/>
<evidence type="ECO:0000256" key="5">
    <source>
        <dbReference type="ARBA" id="ARBA00022759"/>
    </source>
</evidence>
<name>A0A286UW91_9AGAM</name>
<dbReference type="PROSITE" id="PS50830">
    <property type="entry name" value="TNASE_3"/>
    <property type="match status" value="1"/>
</dbReference>
<feature type="domain" description="TNase-like" evidence="8">
    <location>
        <begin position="67"/>
        <end position="227"/>
    </location>
</feature>
<comment type="similarity">
    <text evidence="3">Belongs to the LCL3 family.</text>
</comment>
<gene>
    <name evidence="9" type="ORF">PNOK_0078300</name>
</gene>
<dbReference type="GO" id="GO:0016020">
    <property type="term" value="C:membrane"/>
    <property type="evidence" value="ECO:0007669"/>
    <property type="project" value="UniProtKB-SubCell"/>
</dbReference>
<dbReference type="AlphaFoldDB" id="A0A286UW91"/>
<evidence type="ECO:0000313" key="9">
    <source>
        <dbReference type="EMBL" id="PAV23715.1"/>
    </source>
</evidence>
<dbReference type="GO" id="GO:0005739">
    <property type="term" value="C:mitochondrion"/>
    <property type="evidence" value="ECO:0007669"/>
    <property type="project" value="UniProtKB-SubCell"/>
</dbReference>
<evidence type="ECO:0000256" key="4">
    <source>
        <dbReference type="ARBA" id="ARBA00022722"/>
    </source>
</evidence>
<dbReference type="Gene3D" id="2.40.50.90">
    <property type="match status" value="1"/>
</dbReference>
<dbReference type="InterPro" id="IPR016071">
    <property type="entry name" value="Staphylococal_nuclease_OB-fold"/>
</dbReference>
<evidence type="ECO:0000256" key="7">
    <source>
        <dbReference type="ARBA" id="ARBA00022837"/>
    </source>
</evidence>
<comment type="caution">
    <text evidence="9">The sequence shown here is derived from an EMBL/GenBank/DDBJ whole genome shotgun (WGS) entry which is preliminary data.</text>
</comment>
<dbReference type="InParanoid" id="A0A286UW91"/>
<dbReference type="Pfam" id="PF00565">
    <property type="entry name" value="SNase"/>
    <property type="match status" value="1"/>
</dbReference>
<dbReference type="Proteomes" id="UP000217199">
    <property type="component" value="Unassembled WGS sequence"/>
</dbReference>
<keyword evidence="10" id="KW-1185">Reference proteome</keyword>
<comment type="subcellular location">
    <subcellularLocation>
        <location evidence="1">Membrane</location>
        <topology evidence="1">Single-pass membrane protein</topology>
    </subcellularLocation>
    <subcellularLocation>
        <location evidence="2">Mitochondrion</location>
    </subcellularLocation>
</comment>
<keyword evidence="7" id="KW-0106">Calcium</keyword>
<dbReference type="SMART" id="SM00318">
    <property type="entry name" value="SNc"/>
    <property type="match status" value="1"/>
</dbReference>
<dbReference type="PANTHER" id="PTHR12302:SF3">
    <property type="entry name" value="SERINE_THREONINE-PROTEIN KINASE 31"/>
    <property type="match status" value="1"/>
</dbReference>
<dbReference type="PANTHER" id="PTHR12302">
    <property type="entry name" value="EBNA2 BINDING PROTEIN P100"/>
    <property type="match status" value="1"/>
</dbReference>
<dbReference type="GO" id="GO:0016787">
    <property type="term" value="F:hydrolase activity"/>
    <property type="evidence" value="ECO:0007669"/>
    <property type="project" value="UniProtKB-KW"/>
</dbReference>
<evidence type="ECO:0000256" key="2">
    <source>
        <dbReference type="ARBA" id="ARBA00004173"/>
    </source>
</evidence>
<evidence type="ECO:0000313" key="10">
    <source>
        <dbReference type="Proteomes" id="UP000217199"/>
    </source>
</evidence>
<dbReference type="GO" id="GO:0004519">
    <property type="term" value="F:endonuclease activity"/>
    <property type="evidence" value="ECO:0007669"/>
    <property type="project" value="UniProtKB-KW"/>
</dbReference>
<evidence type="ECO:0000259" key="8">
    <source>
        <dbReference type="PROSITE" id="PS50830"/>
    </source>
</evidence>
<dbReference type="OrthoDB" id="430293at2759"/>
<evidence type="ECO:0000256" key="1">
    <source>
        <dbReference type="ARBA" id="ARBA00004167"/>
    </source>
</evidence>
<keyword evidence="4" id="KW-0540">Nuclease</keyword>
<keyword evidence="6" id="KW-0378">Hydrolase</keyword>
<dbReference type="InterPro" id="IPR035437">
    <property type="entry name" value="SNase_OB-fold_sf"/>
</dbReference>
<dbReference type="EMBL" id="NBII01000001">
    <property type="protein sequence ID" value="PAV23715.1"/>
    <property type="molecule type" value="Genomic_DNA"/>
</dbReference>
<proteinExistence type="inferred from homology"/>
<accession>A0A286UW91</accession>
<protein>
    <submittedName>
        <fullName evidence="9">Nuclease</fullName>
    </submittedName>
</protein>